<sequence>MELSIGERLVLLSVLPAEGTFVTMKVIRELQSNLGFSEEELRDYNVRQEEGKVFWDAANDALKQKGVEIGPKAKDIIVLALSKLSEEKKLRMEHIPLYEKFIEE</sequence>
<gene>
    <name evidence="1" type="ORF">MM415A01103_0007</name>
    <name evidence="2" type="ORF">MM415B02624_0008</name>
</gene>
<protein>
    <submittedName>
        <fullName evidence="2">Uncharacterized protein</fullName>
    </submittedName>
</protein>
<dbReference type="AlphaFoldDB" id="A0A6M3L2Y8"/>
<organism evidence="2">
    <name type="scientific">viral metagenome</name>
    <dbReference type="NCBI Taxonomy" id="1070528"/>
    <lineage>
        <taxon>unclassified sequences</taxon>
        <taxon>metagenomes</taxon>
        <taxon>organismal metagenomes</taxon>
    </lineage>
</organism>
<evidence type="ECO:0000313" key="1">
    <source>
        <dbReference type="EMBL" id="QJA78219.1"/>
    </source>
</evidence>
<name>A0A6M3L2Y8_9ZZZZ</name>
<reference evidence="2" key="1">
    <citation type="submission" date="2020-03" db="EMBL/GenBank/DDBJ databases">
        <title>The deep terrestrial virosphere.</title>
        <authorList>
            <person name="Holmfeldt K."/>
            <person name="Nilsson E."/>
            <person name="Simone D."/>
            <person name="Lopez-Fernandez M."/>
            <person name="Wu X."/>
            <person name="de Brujin I."/>
            <person name="Lundin D."/>
            <person name="Andersson A."/>
            <person name="Bertilsson S."/>
            <person name="Dopson M."/>
        </authorList>
    </citation>
    <scope>NUCLEOTIDE SEQUENCE</scope>
    <source>
        <strain evidence="1">MM415A01103</strain>
        <strain evidence="2">MM415B02624</strain>
    </source>
</reference>
<dbReference type="EMBL" id="MT142819">
    <property type="protein sequence ID" value="QJA89047.1"/>
    <property type="molecule type" value="Genomic_DNA"/>
</dbReference>
<evidence type="ECO:0000313" key="2">
    <source>
        <dbReference type="EMBL" id="QJA89047.1"/>
    </source>
</evidence>
<dbReference type="EMBL" id="MT142326">
    <property type="protein sequence ID" value="QJA78219.1"/>
    <property type="molecule type" value="Genomic_DNA"/>
</dbReference>
<proteinExistence type="predicted"/>
<accession>A0A6M3L2Y8</accession>